<dbReference type="EMBL" id="BKCJ011392119">
    <property type="protein sequence ID" value="GFD29147.1"/>
    <property type="molecule type" value="Genomic_DNA"/>
</dbReference>
<accession>A0A699V269</accession>
<proteinExistence type="predicted"/>
<gene>
    <name evidence="1" type="ORF">Tci_901116</name>
</gene>
<protein>
    <submittedName>
        <fullName evidence="1">Uncharacterized protein</fullName>
    </submittedName>
</protein>
<organism evidence="1">
    <name type="scientific">Tanacetum cinerariifolium</name>
    <name type="common">Dalmatian daisy</name>
    <name type="synonym">Chrysanthemum cinerariifolium</name>
    <dbReference type="NCBI Taxonomy" id="118510"/>
    <lineage>
        <taxon>Eukaryota</taxon>
        <taxon>Viridiplantae</taxon>
        <taxon>Streptophyta</taxon>
        <taxon>Embryophyta</taxon>
        <taxon>Tracheophyta</taxon>
        <taxon>Spermatophyta</taxon>
        <taxon>Magnoliopsida</taxon>
        <taxon>eudicotyledons</taxon>
        <taxon>Gunneridae</taxon>
        <taxon>Pentapetalae</taxon>
        <taxon>asterids</taxon>
        <taxon>campanulids</taxon>
        <taxon>Asterales</taxon>
        <taxon>Asteraceae</taxon>
        <taxon>Asteroideae</taxon>
        <taxon>Anthemideae</taxon>
        <taxon>Anthemidinae</taxon>
        <taxon>Tanacetum</taxon>
    </lineage>
</organism>
<comment type="caution">
    <text evidence="1">The sequence shown here is derived from an EMBL/GenBank/DDBJ whole genome shotgun (WGS) entry which is preliminary data.</text>
</comment>
<reference evidence="1" key="1">
    <citation type="journal article" date="2019" name="Sci. Rep.">
        <title>Draft genome of Tanacetum cinerariifolium, the natural source of mosquito coil.</title>
        <authorList>
            <person name="Yamashiro T."/>
            <person name="Shiraishi A."/>
            <person name="Satake H."/>
            <person name="Nakayama K."/>
        </authorList>
    </citation>
    <scope>NUCLEOTIDE SEQUENCE</scope>
</reference>
<feature type="non-terminal residue" evidence="1">
    <location>
        <position position="1"/>
    </location>
</feature>
<sequence length="71" mass="7698">WEGRAGRRSGSEREAGLARIRGALTQRSCGVRALGRKEADNERLSAAAGLVPYAGRATFYKRVAFPQTDFG</sequence>
<dbReference type="AlphaFoldDB" id="A0A699V269"/>
<name>A0A699V269_TANCI</name>
<evidence type="ECO:0000313" key="1">
    <source>
        <dbReference type="EMBL" id="GFD29147.1"/>
    </source>
</evidence>